<dbReference type="PRINTS" id="PR01161">
    <property type="entry name" value="TUBULIN"/>
</dbReference>
<evidence type="ECO:0000313" key="16">
    <source>
        <dbReference type="EMBL" id="KAG0584766.1"/>
    </source>
</evidence>
<keyword evidence="7 14" id="KW-0547">Nucleotide-binding</keyword>
<dbReference type="AlphaFoldDB" id="A0A8T0IPK5"/>
<dbReference type="InterPro" id="IPR008280">
    <property type="entry name" value="Tub_FtsZ_C"/>
</dbReference>
<dbReference type="CDD" id="cd02189">
    <property type="entry name" value="delta_zeta_tubulin-like"/>
    <property type="match status" value="1"/>
</dbReference>
<evidence type="ECO:0000256" key="3">
    <source>
        <dbReference type="ARBA" id="ARBA00004138"/>
    </source>
</evidence>
<protein>
    <recommendedName>
        <fullName evidence="5">Tubulin delta chain</fullName>
    </recommendedName>
    <alternativeName>
        <fullName evidence="12">Delta-tubulin</fullName>
    </alternativeName>
</protein>
<keyword evidence="8" id="KW-0970">Cilium biogenesis/degradation</keyword>
<dbReference type="GO" id="GO:0005814">
    <property type="term" value="C:centriole"/>
    <property type="evidence" value="ECO:0007669"/>
    <property type="project" value="UniProtKB-SubCell"/>
</dbReference>
<evidence type="ECO:0000256" key="12">
    <source>
        <dbReference type="ARBA" id="ARBA00030594"/>
    </source>
</evidence>
<comment type="caution">
    <text evidence="16">The sequence shown here is derived from an EMBL/GenBank/DDBJ whole genome shotgun (WGS) entry which is preliminary data.</text>
</comment>
<dbReference type="PROSITE" id="PS00227">
    <property type="entry name" value="TUBULIN"/>
    <property type="match status" value="1"/>
</dbReference>
<name>A0A8T0IPK5_CERPU</name>
<dbReference type="Proteomes" id="UP000822688">
    <property type="component" value="Chromosome 3"/>
</dbReference>
<evidence type="ECO:0000256" key="11">
    <source>
        <dbReference type="ARBA" id="ARBA00023273"/>
    </source>
</evidence>
<evidence type="ECO:0000256" key="5">
    <source>
        <dbReference type="ARBA" id="ARBA00014184"/>
    </source>
</evidence>
<comment type="similarity">
    <text evidence="4 14">Belongs to the tubulin family.</text>
</comment>
<feature type="domain" description="Tubulin/FtsZ GTPase" evidence="15">
    <location>
        <begin position="38"/>
        <end position="242"/>
    </location>
</feature>
<dbReference type="InterPro" id="IPR017975">
    <property type="entry name" value="Tubulin_CS"/>
</dbReference>
<sequence>MGSLPASCVVVQLGQGGNQLYTNFFTALAELANQAEENTGFFREGSKGYQIARAVLIDMEPKVVSSAMKRAAGKNQNSATSWKYCPDRQITQDSGSGNNWARGFHVHGPRCREAISNIIRLEVEACDLFGGFLTAQSMAGGTGSGLGTYVTELLKDEYPSACVLSHCIWPFESGEVIVQNYNALLTLAKLQEFADGIIISQNESLSSICKKALGIPRPSFDDMNDVVGHSLASIFLPASWRSVRPCEWNEHTRKTARDKGDNQDFAKAGIYGAGMPVRLLSDLVSKLCAHPGYRMLSLRFTPQISPKSLNFTTFNWRAQTKQLQQMLVTGALGDFDMDWNLTLPDKGTSTGAAASRFKGGRTVNRCLANLLVLRGIGSHDADVSGFEHESMYPVWSVDPLSVAMNPAKLGKYEMSAGLLSNCQSSVMCTFRALSRAYGMFASRAYLHQYFQHGMEMASFDAAFATVEDVISRYHAL</sequence>
<dbReference type="Pfam" id="PF00091">
    <property type="entry name" value="Tubulin"/>
    <property type="match status" value="1"/>
</dbReference>
<evidence type="ECO:0000256" key="1">
    <source>
        <dbReference type="ARBA" id="ARBA00004114"/>
    </source>
</evidence>
<keyword evidence="6 14" id="KW-0493">Microtubule</keyword>
<proteinExistence type="inferred from homology"/>
<evidence type="ECO:0000256" key="4">
    <source>
        <dbReference type="ARBA" id="ARBA00009636"/>
    </source>
</evidence>
<dbReference type="FunFam" id="3.40.50.1440:FF:000021">
    <property type="entry name" value="Tubulin delta chain"/>
    <property type="match status" value="1"/>
</dbReference>
<evidence type="ECO:0000256" key="14">
    <source>
        <dbReference type="RuleBase" id="RU000352"/>
    </source>
</evidence>
<dbReference type="GO" id="GO:0005634">
    <property type="term" value="C:nucleus"/>
    <property type="evidence" value="ECO:0007669"/>
    <property type="project" value="UniProtKB-SubCell"/>
</dbReference>
<comment type="function">
    <text evidence="13">Acts as a positive regulator of hedgehog signaling and regulates ciliary function.</text>
</comment>
<accession>A0A8T0IPK5</accession>
<dbReference type="InterPro" id="IPR036525">
    <property type="entry name" value="Tubulin/FtsZ_GTPase_sf"/>
</dbReference>
<gene>
    <name evidence="16" type="ORF">KC19_3G232600</name>
</gene>
<dbReference type="GO" id="GO:0005200">
    <property type="term" value="F:structural constituent of cytoskeleton"/>
    <property type="evidence" value="ECO:0007669"/>
    <property type="project" value="InterPro"/>
</dbReference>
<keyword evidence="17" id="KW-1185">Reference proteome</keyword>
<dbReference type="GO" id="GO:0007017">
    <property type="term" value="P:microtubule-based process"/>
    <property type="evidence" value="ECO:0007669"/>
    <property type="project" value="InterPro"/>
</dbReference>
<evidence type="ECO:0000256" key="2">
    <source>
        <dbReference type="ARBA" id="ARBA00004123"/>
    </source>
</evidence>
<evidence type="ECO:0000256" key="6">
    <source>
        <dbReference type="ARBA" id="ARBA00022701"/>
    </source>
</evidence>
<dbReference type="InterPro" id="IPR002967">
    <property type="entry name" value="Delta_tubulin"/>
</dbReference>
<evidence type="ECO:0000256" key="13">
    <source>
        <dbReference type="ARBA" id="ARBA00046149"/>
    </source>
</evidence>
<evidence type="ECO:0000259" key="15">
    <source>
        <dbReference type="SMART" id="SM00864"/>
    </source>
</evidence>
<comment type="subcellular location">
    <subcellularLocation>
        <location evidence="3">Cell projection</location>
        <location evidence="3">Cilium</location>
    </subcellularLocation>
    <subcellularLocation>
        <location evidence="1">Cytoplasm</location>
        <location evidence="1">Cytoskeleton</location>
        <location evidence="1">Microtubule organizing center</location>
        <location evidence="1">Centrosome</location>
        <location evidence="1">Centriole</location>
    </subcellularLocation>
    <subcellularLocation>
        <location evidence="2">Nucleus</location>
    </subcellularLocation>
</comment>
<dbReference type="GO" id="GO:0005874">
    <property type="term" value="C:microtubule"/>
    <property type="evidence" value="ECO:0007669"/>
    <property type="project" value="UniProtKB-KW"/>
</dbReference>
<reference evidence="16" key="1">
    <citation type="submission" date="2020-06" db="EMBL/GenBank/DDBJ databases">
        <title>WGS assembly of Ceratodon purpureus strain R40.</title>
        <authorList>
            <person name="Carey S.B."/>
            <person name="Jenkins J."/>
            <person name="Shu S."/>
            <person name="Lovell J.T."/>
            <person name="Sreedasyam A."/>
            <person name="Maumus F."/>
            <person name="Tiley G.P."/>
            <person name="Fernandez-Pozo N."/>
            <person name="Barry K."/>
            <person name="Chen C."/>
            <person name="Wang M."/>
            <person name="Lipzen A."/>
            <person name="Daum C."/>
            <person name="Saski C.A."/>
            <person name="Payton A.C."/>
            <person name="Mcbreen J.C."/>
            <person name="Conrad R.E."/>
            <person name="Kollar L.M."/>
            <person name="Olsson S."/>
            <person name="Huttunen S."/>
            <person name="Landis J.B."/>
            <person name="Wickett N.J."/>
            <person name="Johnson M.G."/>
            <person name="Rensing S.A."/>
            <person name="Grimwood J."/>
            <person name="Schmutz J."/>
            <person name="Mcdaniel S.F."/>
        </authorList>
    </citation>
    <scope>NUCLEOTIDE SEQUENCE</scope>
    <source>
        <strain evidence="16">R40</strain>
    </source>
</reference>
<keyword evidence="11" id="KW-0966">Cell projection</keyword>
<dbReference type="SMART" id="SM00864">
    <property type="entry name" value="Tubulin"/>
    <property type="match status" value="1"/>
</dbReference>
<dbReference type="Gene3D" id="1.10.287.600">
    <property type="entry name" value="Helix hairpin bin"/>
    <property type="match status" value="1"/>
</dbReference>
<evidence type="ECO:0000313" key="17">
    <source>
        <dbReference type="Proteomes" id="UP000822688"/>
    </source>
</evidence>
<dbReference type="Gene3D" id="3.40.50.1440">
    <property type="entry name" value="Tubulin/FtsZ, GTPase domain"/>
    <property type="match status" value="1"/>
</dbReference>
<dbReference type="SUPFAM" id="SSF52490">
    <property type="entry name" value="Tubulin nucleotide-binding domain-like"/>
    <property type="match status" value="1"/>
</dbReference>
<dbReference type="InterPro" id="IPR023123">
    <property type="entry name" value="Tubulin_C"/>
</dbReference>
<dbReference type="OrthoDB" id="10250004at2759"/>
<dbReference type="GO" id="GO:0030030">
    <property type="term" value="P:cell projection organization"/>
    <property type="evidence" value="ECO:0007669"/>
    <property type="project" value="UniProtKB-KW"/>
</dbReference>
<keyword evidence="10" id="KW-0539">Nucleus</keyword>
<dbReference type="InterPro" id="IPR003008">
    <property type="entry name" value="Tubulin_FtsZ_GTPase"/>
</dbReference>
<keyword evidence="9 14" id="KW-0342">GTP-binding</keyword>
<dbReference type="PRINTS" id="PR01224">
    <property type="entry name" value="DELTATUBULIN"/>
</dbReference>
<dbReference type="SUPFAM" id="SSF55307">
    <property type="entry name" value="Tubulin C-terminal domain-like"/>
    <property type="match status" value="1"/>
</dbReference>
<evidence type="ECO:0000256" key="7">
    <source>
        <dbReference type="ARBA" id="ARBA00022741"/>
    </source>
</evidence>
<evidence type="ECO:0000256" key="9">
    <source>
        <dbReference type="ARBA" id="ARBA00023134"/>
    </source>
</evidence>
<dbReference type="InterPro" id="IPR000217">
    <property type="entry name" value="Tubulin"/>
</dbReference>
<dbReference type="PANTHER" id="PTHR11588">
    <property type="entry name" value="TUBULIN"/>
    <property type="match status" value="1"/>
</dbReference>
<organism evidence="16 17">
    <name type="scientific">Ceratodon purpureus</name>
    <name type="common">Fire moss</name>
    <name type="synonym">Dicranum purpureum</name>
    <dbReference type="NCBI Taxonomy" id="3225"/>
    <lineage>
        <taxon>Eukaryota</taxon>
        <taxon>Viridiplantae</taxon>
        <taxon>Streptophyta</taxon>
        <taxon>Embryophyta</taxon>
        <taxon>Bryophyta</taxon>
        <taxon>Bryophytina</taxon>
        <taxon>Bryopsida</taxon>
        <taxon>Dicranidae</taxon>
        <taxon>Pseudoditrichales</taxon>
        <taxon>Ditrichaceae</taxon>
        <taxon>Ceratodon</taxon>
    </lineage>
</organism>
<dbReference type="GO" id="GO:0005525">
    <property type="term" value="F:GTP binding"/>
    <property type="evidence" value="ECO:0007669"/>
    <property type="project" value="UniProtKB-UniRule"/>
</dbReference>
<dbReference type="EMBL" id="CM026423">
    <property type="protein sequence ID" value="KAG0584766.1"/>
    <property type="molecule type" value="Genomic_DNA"/>
</dbReference>
<evidence type="ECO:0000256" key="8">
    <source>
        <dbReference type="ARBA" id="ARBA00022794"/>
    </source>
</evidence>
<evidence type="ECO:0000256" key="10">
    <source>
        <dbReference type="ARBA" id="ARBA00023242"/>
    </source>
</evidence>
<dbReference type="GO" id="GO:0005929">
    <property type="term" value="C:cilium"/>
    <property type="evidence" value="ECO:0007669"/>
    <property type="project" value="UniProtKB-SubCell"/>
</dbReference>